<dbReference type="InterPro" id="IPR001623">
    <property type="entry name" value="DnaJ_domain"/>
</dbReference>
<dbReference type="PANTHER" id="PTHR43908:SF3">
    <property type="entry name" value="AT29763P-RELATED"/>
    <property type="match status" value="1"/>
</dbReference>
<dbReference type="GO" id="GO:0030544">
    <property type="term" value="F:Hsp70 protein binding"/>
    <property type="evidence" value="ECO:0007669"/>
    <property type="project" value="TreeGrafter"/>
</dbReference>
<evidence type="ECO:0000256" key="1">
    <source>
        <dbReference type="SAM" id="Phobius"/>
    </source>
</evidence>
<dbReference type="InParanoid" id="L2GQ84"/>
<dbReference type="PANTHER" id="PTHR43908">
    <property type="entry name" value="AT29763P-RELATED"/>
    <property type="match status" value="1"/>
</dbReference>
<dbReference type="SMART" id="SM00271">
    <property type="entry name" value="DnaJ"/>
    <property type="match status" value="1"/>
</dbReference>
<evidence type="ECO:0000313" key="3">
    <source>
        <dbReference type="EMBL" id="ELA42774.1"/>
    </source>
</evidence>
<dbReference type="RefSeq" id="XP_007603542.1">
    <property type="nucleotide sequence ID" value="XM_007603480.1"/>
</dbReference>
<protein>
    <recommendedName>
        <fullName evidence="2">J domain-containing protein</fullName>
    </recommendedName>
</protein>
<dbReference type="GO" id="GO:0071218">
    <property type="term" value="P:cellular response to misfolded protein"/>
    <property type="evidence" value="ECO:0007669"/>
    <property type="project" value="TreeGrafter"/>
</dbReference>
<proteinExistence type="predicted"/>
<sequence length="225" mass="26782">MPTDFKTKARECLENADYRGYAEFSEKQYNQTQEKEDLEELEKSKKLLQLSREIHEILKMEGHDCYKILGLDQNASLDEIKKTFREKAARYHPNRAPVKGAEDAFRIIQGAYFEINTEDKREQYDGRRKGSRFFFSGQPVYSQAYYATPISNSMSYSFGNRQFMFSTGISPGFWPYRFTEGDFINFYSQLYRNAYRPYGDRQTERQTLYFSIFIMFILILLNFFN</sequence>
<keyword evidence="1" id="KW-1133">Transmembrane helix</keyword>
<keyword evidence="4" id="KW-1185">Reference proteome</keyword>
<dbReference type="GO" id="GO:0005789">
    <property type="term" value="C:endoplasmic reticulum membrane"/>
    <property type="evidence" value="ECO:0007669"/>
    <property type="project" value="TreeGrafter"/>
</dbReference>
<keyword evidence="1" id="KW-0812">Transmembrane</keyword>
<dbReference type="GeneID" id="19880807"/>
<dbReference type="HOGENOM" id="CLU_107282_0_0_1"/>
<accession>L2GQ84</accession>
<dbReference type="PROSITE" id="PS50076">
    <property type="entry name" value="DNAJ_2"/>
    <property type="match status" value="1"/>
</dbReference>
<dbReference type="Gene3D" id="1.10.287.110">
    <property type="entry name" value="DnaJ domain"/>
    <property type="match status" value="1"/>
</dbReference>
<dbReference type="OMA" id="REWNINQ"/>
<dbReference type="CDD" id="cd06257">
    <property type="entry name" value="DnaJ"/>
    <property type="match status" value="1"/>
</dbReference>
<organism evidence="3 4">
    <name type="scientific">Vittaforma corneae (strain ATCC 50505)</name>
    <name type="common">Microsporidian parasite</name>
    <name type="synonym">Nosema corneum</name>
    <dbReference type="NCBI Taxonomy" id="993615"/>
    <lineage>
        <taxon>Eukaryota</taxon>
        <taxon>Fungi</taxon>
        <taxon>Fungi incertae sedis</taxon>
        <taxon>Microsporidia</taxon>
        <taxon>Nosematidae</taxon>
        <taxon>Vittaforma</taxon>
    </lineage>
</organism>
<keyword evidence="1" id="KW-0472">Membrane</keyword>
<dbReference type="Pfam" id="PF00226">
    <property type="entry name" value="DnaJ"/>
    <property type="match status" value="1"/>
</dbReference>
<evidence type="ECO:0000259" key="2">
    <source>
        <dbReference type="PROSITE" id="PS50076"/>
    </source>
</evidence>
<dbReference type="SUPFAM" id="SSF46565">
    <property type="entry name" value="Chaperone J-domain"/>
    <property type="match status" value="1"/>
</dbReference>
<name>L2GQ84_VITCO</name>
<feature type="transmembrane region" description="Helical" evidence="1">
    <location>
        <begin position="207"/>
        <end position="224"/>
    </location>
</feature>
<dbReference type="PRINTS" id="PR00625">
    <property type="entry name" value="JDOMAIN"/>
</dbReference>
<gene>
    <name evidence="3" type="ORF">VICG_00089</name>
</gene>
<dbReference type="AlphaFoldDB" id="L2GQ84"/>
<dbReference type="EMBL" id="JH370130">
    <property type="protein sequence ID" value="ELA42774.1"/>
    <property type="molecule type" value="Genomic_DNA"/>
</dbReference>
<dbReference type="InterPro" id="IPR036869">
    <property type="entry name" value="J_dom_sf"/>
</dbReference>
<reference evidence="4" key="1">
    <citation type="submission" date="2011-05" db="EMBL/GenBank/DDBJ databases">
        <title>The genome sequence of Vittaforma corneae strain ATCC 50505.</title>
        <authorList>
            <consortium name="The Broad Institute Genome Sequencing Platform"/>
            <person name="Cuomo C."/>
            <person name="Didier E."/>
            <person name="Bowers L."/>
            <person name="Young S.K."/>
            <person name="Zeng Q."/>
            <person name="Gargeya S."/>
            <person name="Fitzgerald M."/>
            <person name="Haas B."/>
            <person name="Abouelleil A."/>
            <person name="Alvarado L."/>
            <person name="Arachchi H.M."/>
            <person name="Berlin A."/>
            <person name="Chapman S.B."/>
            <person name="Gearin G."/>
            <person name="Goldberg J."/>
            <person name="Griggs A."/>
            <person name="Gujja S."/>
            <person name="Hansen M."/>
            <person name="Heiman D."/>
            <person name="Howarth C."/>
            <person name="Larimer J."/>
            <person name="Lui A."/>
            <person name="MacDonald P.J.P."/>
            <person name="McCowen C."/>
            <person name="Montmayeur A."/>
            <person name="Murphy C."/>
            <person name="Neiman D."/>
            <person name="Pearson M."/>
            <person name="Priest M."/>
            <person name="Roberts A."/>
            <person name="Saif S."/>
            <person name="Shea T."/>
            <person name="Sisk P."/>
            <person name="Stolte C."/>
            <person name="Sykes S."/>
            <person name="Wortman J."/>
            <person name="Nusbaum C."/>
            <person name="Birren B."/>
        </authorList>
    </citation>
    <scope>NUCLEOTIDE SEQUENCE [LARGE SCALE GENOMIC DNA]</scope>
    <source>
        <strain evidence="4">ATCC 50505</strain>
    </source>
</reference>
<dbReference type="InterPro" id="IPR051100">
    <property type="entry name" value="DnaJ_subfamily_B/C"/>
</dbReference>
<evidence type="ECO:0000313" key="4">
    <source>
        <dbReference type="Proteomes" id="UP000011082"/>
    </source>
</evidence>
<dbReference type="Proteomes" id="UP000011082">
    <property type="component" value="Unassembled WGS sequence"/>
</dbReference>
<dbReference type="VEuPathDB" id="MicrosporidiaDB:VICG_00089"/>
<feature type="domain" description="J" evidence="2">
    <location>
        <begin position="64"/>
        <end position="128"/>
    </location>
</feature>
<dbReference type="STRING" id="993615.L2GQ84"/>
<dbReference type="OrthoDB" id="2190572at2759"/>